<dbReference type="InterPro" id="IPR036890">
    <property type="entry name" value="HATPase_C_sf"/>
</dbReference>
<accession>A0A3M2MDC7</accession>
<dbReference type="CDD" id="cd16917">
    <property type="entry name" value="HATPase_UhpB-NarQ-NarX-like"/>
    <property type="match status" value="1"/>
</dbReference>
<evidence type="ECO:0000256" key="2">
    <source>
        <dbReference type="ARBA" id="ARBA00012438"/>
    </source>
</evidence>
<keyword evidence="3" id="KW-0597">Phosphoprotein</keyword>
<dbReference type="InterPro" id="IPR003594">
    <property type="entry name" value="HATPase_dom"/>
</dbReference>
<evidence type="ECO:0000256" key="6">
    <source>
        <dbReference type="ARBA" id="ARBA00022777"/>
    </source>
</evidence>
<dbReference type="AlphaFoldDB" id="A0A3M2MDC7"/>
<keyword evidence="4" id="KW-0808">Transferase</keyword>
<dbReference type="GO" id="GO:0046983">
    <property type="term" value="F:protein dimerization activity"/>
    <property type="evidence" value="ECO:0007669"/>
    <property type="project" value="InterPro"/>
</dbReference>
<reference evidence="11 12" key="1">
    <citation type="submission" date="2018-10" db="EMBL/GenBank/DDBJ databases">
        <title>Isolation from soil.</title>
        <authorList>
            <person name="Hu J."/>
        </authorList>
    </citation>
    <scope>NUCLEOTIDE SEQUENCE [LARGE SCALE GENOMIC DNA]</scope>
    <source>
        <strain evidence="11 12">NEAU-Ht49</strain>
    </source>
</reference>
<gene>
    <name evidence="11" type="ORF">EBO15_06370</name>
</gene>
<evidence type="ECO:0000256" key="3">
    <source>
        <dbReference type="ARBA" id="ARBA00022553"/>
    </source>
</evidence>
<dbReference type="PANTHER" id="PTHR24421:SF10">
    <property type="entry name" value="NITRATE_NITRITE SENSOR PROTEIN NARQ"/>
    <property type="match status" value="1"/>
</dbReference>
<evidence type="ECO:0000313" key="12">
    <source>
        <dbReference type="Proteomes" id="UP000282674"/>
    </source>
</evidence>
<keyword evidence="7" id="KW-0067">ATP-binding</keyword>
<sequence>MCRELAACHSCPVSRTVLTDRRAALWYAVSRVTPDPPSRTSRWAVVADVVLAVILAAGLLSVTLDASSGDGPGNVPVPPAPPEGDGVGGVPAAQVPPPIPRGAHLLELSHTSLSGTSLWWHYALAFLIALPLAVRRRYPLAALGAVSVGALLYHLRVDLDPTYTFAALVIAGYSAVVYSPHQRPAIATAGLDLLLLVVFRHELLPQMSPGLLGFLLLTPVGLAANAVHTWQQRVREVEARQEAATRRAVERERSRIAQELHDVVTHNVSVMVVQAGAARMVLRDDPDRAETAMRAVETGGRAAMTELRHVMNLLTMDGEPEEADLAPRPGLAQVPALADRVRATGVQVELVVTGAPSDLPEGKDLAAYRVVQEALTNTVKHAAGARVGIVVAHSPDGLAIEVTDTGGSATSHAGNGRGLIGLRERVAVYGGVLEHGPRAVGGYRVHATFPAAR</sequence>
<name>A0A3M2MDC7_9ACTN</name>
<dbReference type="PANTHER" id="PTHR24421">
    <property type="entry name" value="NITRATE/NITRITE SENSOR PROTEIN NARX-RELATED"/>
    <property type="match status" value="1"/>
</dbReference>
<dbReference type="InterPro" id="IPR050482">
    <property type="entry name" value="Sensor_HK_TwoCompSys"/>
</dbReference>
<dbReference type="Pfam" id="PF02518">
    <property type="entry name" value="HATPase_c"/>
    <property type="match status" value="1"/>
</dbReference>
<evidence type="ECO:0000256" key="5">
    <source>
        <dbReference type="ARBA" id="ARBA00022741"/>
    </source>
</evidence>
<dbReference type="GO" id="GO:0005524">
    <property type="term" value="F:ATP binding"/>
    <property type="evidence" value="ECO:0007669"/>
    <property type="project" value="UniProtKB-KW"/>
</dbReference>
<keyword evidence="6 11" id="KW-0418">Kinase</keyword>
<evidence type="ECO:0000256" key="4">
    <source>
        <dbReference type="ARBA" id="ARBA00022679"/>
    </source>
</evidence>
<keyword evidence="8" id="KW-0902">Two-component regulatory system</keyword>
<dbReference type="Gene3D" id="1.20.5.1930">
    <property type="match status" value="1"/>
</dbReference>
<organism evidence="11 12">
    <name type="scientific">Actinomadura harenae</name>
    <dbReference type="NCBI Taxonomy" id="2483351"/>
    <lineage>
        <taxon>Bacteria</taxon>
        <taxon>Bacillati</taxon>
        <taxon>Actinomycetota</taxon>
        <taxon>Actinomycetes</taxon>
        <taxon>Streptosporangiales</taxon>
        <taxon>Thermomonosporaceae</taxon>
        <taxon>Actinomadura</taxon>
    </lineage>
</organism>
<evidence type="ECO:0000313" key="11">
    <source>
        <dbReference type="EMBL" id="RMI46645.1"/>
    </source>
</evidence>
<evidence type="ECO:0000259" key="9">
    <source>
        <dbReference type="Pfam" id="PF02518"/>
    </source>
</evidence>
<dbReference type="GO" id="GO:0000155">
    <property type="term" value="F:phosphorelay sensor kinase activity"/>
    <property type="evidence" value="ECO:0007669"/>
    <property type="project" value="InterPro"/>
</dbReference>
<evidence type="ECO:0000256" key="1">
    <source>
        <dbReference type="ARBA" id="ARBA00000085"/>
    </source>
</evidence>
<protein>
    <recommendedName>
        <fullName evidence="2">histidine kinase</fullName>
        <ecNumber evidence="2">2.7.13.3</ecNumber>
    </recommendedName>
</protein>
<evidence type="ECO:0000256" key="8">
    <source>
        <dbReference type="ARBA" id="ARBA00023012"/>
    </source>
</evidence>
<evidence type="ECO:0000259" key="10">
    <source>
        <dbReference type="Pfam" id="PF07730"/>
    </source>
</evidence>
<feature type="domain" description="Histidine kinase/HSP90-like ATPase" evidence="9">
    <location>
        <begin position="365"/>
        <end position="452"/>
    </location>
</feature>
<keyword evidence="12" id="KW-1185">Reference proteome</keyword>
<dbReference type="SUPFAM" id="SSF55874">
    <property type="entry name" value="ATPase domain of HSP90 chaperone/DNA topoisomerase II/histidine kinase"/>
    <property type="match status" value="1"/>
</dbReference>
<comment type="catalytic activity">
    <reaction evidence="1">
        <text>ATP + protein L-histidine = ADP + protein N-phospho-L-histidine.</text>
        <dbReference type="EC" id="2.7.13.3"/>
    </reaction>
</comment>
<dbReference type="EC" id="2.7.13.3" evidence="2"/>
<dbReference type="InterPro" id="IPR011712">
    <property type="entry name" value="Sig_transdc_His_kin_sub3_dim/P"/>
</dbReference>
<dbReference type="GO" id="GO:0016020">
    <property type="term" value="C:membrane"/>
    <property type="evidence" value="ECO:0007669"/>
    <property type="project" value="InterPro"/>
</dbReference>
<dbReference type="Pfam" id="PF07730">
    <property type="entry name" value="HisKA_3"/>
    <property type="match status" value="1"/>
</dbReference>
<keyword evidence="5" id="KW-0547">Nucleotide-binding</keyword>
<dbReference type="Gene3D" id="3.30.565.10">
    <property type="entry name" value="Histidine kinase-like ATPase, C-terminal domain"/>
    <property type="match status" value="1"/>
</dbReference>
<dbReference type="EMBL" id="RFFG01000008">
    <property type="protein sequence ID" value="RMI46645.1"/>
    <property type="molecule type" value="Genomic_DNA"/>
</dbReference>
<dbReference type="Proteomes" id="UP000282674">
    <property type="component" value="Unassembled WGS sequence"/>
</dbReference>
<comment type="caution">
    <text evidence="11">The sequence shown here is derived from an EMBL/GenBank/DDBJ whole genome shotgun (WGS) entry which is preliminary data.</text>
</comment>
<evidence type="ECO:0000256" key="7">
    <source>
        <dbReference type="ARBA" id="ARBA00022840"/>
    </source>
</evidence>
<dbReference type="OrthoDB" id="227596at2"/>
<feature type="domain" description="Signal transduction histidine kinase subgroup 3 dimerisation and phosphoacceptor" evidence="10">
    <location>
        <begin position="252"/>
        <end position="314"/>
    </location>
</feature>
<proteinExistence type="predicted"/>